<reference evidence="2" key="1">
    <citation type="submission" date="2021-01" db="EMBL/GenBank/DDBJ databases">
        <authorList>
            <person name="Corre E."/>
            <person name="Pelletier E."/>
            <person name="Niang G."/>
            <person name="Scheremetjew M."/>
            <person name="Finn R."/>
            <person name="Kale V."/>
            <person name="Holt S."/>
            <person name="Cochrane G."/>
            <person name="Meng A."/>
            <person name="Brown T."/>
            <person name="Cohen L."/>
        </authorList>
    </citation>
    <scope>NUCLEOTIDE SEQUENCE</scope>
    <source>
        <strain evidence="2">CCAP979/52</strain>
    </source>
</reference>
<feature type="region of interest" description="Disordered" evidence="1">
    <location>
        <begin position="176"/>
        <end position="252"/>
    </location>
</feature>
<name>A0A7S0N494_9CRYP</name>
<proteinExistence type="predicted"/>
<dbReference type="AlphaFoldDB" id="A0A7S0N494"/>
<evidence type="ECO:0000313" key="2">
    <source>
        <dbReference type="EMBL" id="CAD8658834.1"/>
    </source>
</evidence>
<accession>A0A7S0N494</accession>
<dbReference type="EMBL" id="HBEZ01056342">
    <property type="protein sequence ID" value="CAD8658834.1"/>
    <property type="molecule type" value="Transcribed_RNA"/>
</dbReference>
<evidence type="ECO:0000256" key="1">
    <source>
        <dbReference type="SAM" id="MobiDB-lite"/>
    </source>
</evidence>
<sequence length="408" mass="44325">MACYQEYDEWEIGLGEQGLENDVLVNNSEFLMCGQIPTFLAEPVSCGANLSKGLGQDEIDITTLVSSVSSVESEDLGFDQEDLYIHDSPVNDSSHSRENFGDPCAVTNSWAETCQNQHSFRPFLRKLTSSKHGNTLETASSDSALCECSAQPVSFESTSQVEIIESVCLAAHCGPHPAAAQTSPPHVREVDGTPRRRKRAAGESSGGYTLKSPRLSQQLEAWETSEDQADTADTASPPRANRPVGSGSWMDSHPTELLRECKFVSKRSGRPCAGGDGGGGTLRLTGHKRGHLAVACSAGHQARACPTRSHLPALAHRPCPSVVPRSSARNQFFLRRSRCAPPARRGALMAPPPPWQWVWCRLCCNCPMPTGDVAPAERRGCCHKGHWFERDAFDPGRRNHMRNAHGGA</sequence>
<protein>
    <submittedName>
        <fullName evidence="2">Uncharacterized protein</fullName>
    </submittedName>
</protein>
<organism evidence="2">
    <name type="scientific">Cryptomonas curvata</name>
    <dbReference type="NCBI Taxonomy" id="233186"/>
    <lineage>
        <taxon>Eukaryota</taxon>
        <taxon>Cryptophyceae</taxon>
        <taxon>Cryptomonadales</taxon>
        <taxon>Cryptomonadaceae</taxon>
        <taxon>Cryptomonas</taxon>
    </lineage>
</organism>
<gene>
    <name evidence="2" type="ORF">CCUR1050_LOCUS30967</name>
</gene>